<evidence type="ECO:0000313" key="3">
    <source>
        <dbReference type="Proteomes" id="UP000056252"/>
    </source>
</evidence>
<evidence type="ECO:0000256" key="1">
    <source>
        <dbReference type="SAM" id="MobiDB-lite"/>
    </source>
</evidence>
<feature type="compositionally biased region" description="Polar residues" evidence="1">
    <location>
        <begin position="31"/>
        <end position="40"/>
    </location>
</feature>
<proteinExistence type="predicted"/>
<dbReference type="AlphaFoldDB" id="A0A0S2KKR7"/>
<name>A0A0S2KKR7_9BACT</name>
<reference evidence="3" key="1">
    <citation type="submission" date="2015-11" db="EMBL/GenBank/DDBJ databases">
        <authorList>
            <person name="Holder M.E."/>
            <person name="Ajami N.J."/>
            <person name="Petrosino J.F."/>
        </authorList>
    </citation>
    <scope>NUCLEOTIDE SEQUENCE [LARGE SCALE GENOMIC DNA]</scope>
    <source>
        <strain evidence="3">F0113</strain>
    </source>
</reference>
<protein>
    <submittedName>
        <fullName evidence="2">Uncharacterized protein</fullName>
    </submittedName>
</protein>
<dbReference type="KEGG" id="peo:AS203_06040"/>
<dbReference type="OrthoDB" id="1077793at2"/>
<organism evidence="2 3">
    <name type="scientific">Hoylesella enoeca</name>
    <dbReference type="NCBI Taxonomy" id="76123"/>
    <lineage>
        <taxon>Bacteria</taxon>
        <taxon>Pseudomonadati</taxon>
        <taxon>Bacteroidota</taxon>
        <taxon>Bacteroidia</taxon>
        <taxon>Bacteroidales</taxon>
        <taxon>Prevotellaceae</taxon>
        <taxon>Hoylesella</taxon>
    </lineage>
</organism>
<dbReference type="EMBL" id="CP013195">
    <property type="protein sequence ID" value="ALO48691.1"/>
    <property type="molecule type" value="Genomic_DNA"/>
</dbReference>
<keyword evidence="3" id="KW-1185">Reference proteome</keyword>
<sequence length="73" mass="8259">MNQKQLERWAYAKPTIEAIRLEPHSELMETSFPSQHNPGQHGTGPAGAKQGWFDEEDEDESLTTSTGEESLWD</sequence>
<dbReference type="Proteomes" id="UP000056252">
    <property type="component" value="Chromosome"/>
</dbReference>
<accession>A0A0S2KKR7</accession>
<feature type="compositionally biased region" description="Low complexity" evidence="1">
    <location>
        <begin position="62"/>
        <end position="73"/>
    </location>
</feature>
<dbReference type="RefSeq" id="WP_025065646.1">
    <property type="nucleotide sequence ID" value="NZ_CP013195.1"/>
</dbReference>
<evidence type="ECO:0000313" key="2">
    <source>
        <dbReference type="EMBL" id="ALO48691.1"/>
    </source>
</evidence>
<gene>
    <name evidence="2" type="ORF">AS203_06040</name>
</gene>
<feature type="region of interest" description="Disordered" evidence="1">
    <location>
        <begin position="24"/>
        <end position="73"/>
    </location>
</feature>